<dbReference type="PANTHER" id="PTHR10983:SF2">
    <property type="entry name" value="ACYL-COA:LYSOPHOSPHATIDYLGLYCEROL ACYLTRANSFERASE 1"/>
    <property type="match status" value="1"/>
</dbReference>
<comment type="caution">
    <text evidence="1">The sequence shown here is derived from an EMBL/GenBank/DDBJ whole genome shotgun (WGS) entry which is preliminary data.</text>
</comment>
<accession>A0A2A4JW26</accession>
<dbReference type="GO" id="GO:0036149">
    <property type="term" value="P:phosphatidylinositol acyl-chain remodeling"/>
    <property type="evidence" value="ECO:0007669"/>
    <property type="project" value="TreeGrafter"/>
</dbReference>
<dbReference type="EMBL" id="NWSH01000506">
    <property type="protein sequence ID" value="PCG75986.1"/>
    <property type="molecule type" value="Genomic_DNA"/>
</dbReference>
<dbReference type="GO" id="GO:0016746">
    <property type="term" value="F:acyltransferase activity"/>
    <property type="evidence" value="ECO:0007669"/>
    <property type="project" value="TreeGrafter"/>
</dbReference>
<evidence type="ECO:0008006" key="2">
    <source>
        <dbReference type="Google" id="ProtNLM"/>
    </source>
</evidence>
<dbReference type="STRING" id="7102.A0A2A4JW26"/>
<reference evidence="1" key="1">
    <citation type="submission" date="2017-09" db="EMBL/GenBank/DDBJ databases">
        <title>Contemporary evolution of a Lepidopteran species, Heliothis virescens, in response to modern agricultural practices.</title>
        <authorList>
            <person name="Fritz M.L."/>
            <person name="Deyonke A.M."/>
            <person name="Papanicolaou A."/>
            <person name="Micinski S."/>
            <person name="Westbrook J."/>
            <person name="Gould F."/>
        </authorList>
    </citation>
    <scope>NUCLEOTIDE SEQUENCE [LARGE SCALE GENOMIC DNA]</scope>
    <source>
        <strain evidence="1">HvINT-</strain>
        <tissue evidence="1">Whole body</tissue>
    </source>
</reference>
<protein>
    <recommendedName>
        <fullName evidence="2">Phospholipid/glycerol acyltransferase domain-containing protein</fullName>
    </recommendedName>
</protein>
<evidence type="ECO:0000313" key="1">
    <source>
        <dbReference type="EMBL" id="PCG75986.1"/>
    </source>
</evidence>
<gene>
    <name evidence="1" type="ORF">B5V51_10589</name>
</gene>
<sequence>MRPSSTVIETGDEPAACNGRRTLVLANHQSTADVPMLMAAWNPRAGVLPNLMWIMDRVFKFTNFGIVSVLHEDFFIQAISLNSKVKSPNMRPSSTVIETGDEPAACNGRRTLVLANHQSTADVPMLMAAWNPRAGVLPNLMWIMDRVFKFTNFGIVSVLHEDFFIQAVELSKTNITLIILHYKLVRVNLDRGSGF</sequence>
<organism evidence="1">
    <name type="scientific">Heliothis virescens</name>
    <name type="common">Tobacco budworm moth</name>
    <dbReference type="NCBI Taxonomy" id="7102"/>
    <lineage>
        <taxon>Eukaryota</taxon>
        <taxon>Metazoa</taxon>
        <taxon>Ecdysozoa</taxon>
        <taxon>Arthropoda</taxon>
        <taxon>Hexapoda</taxon>
        <taxon>Insecta</taxon>
        <taxon>Pterygota</taxon>
        <taxon>Neoptera</taxon>
        <taxon>Endopterygota</taxon>
        <taxon>Lepidoptera</taxon>
        <taxon>Glossata</taxon>
        <taxon>Ditrysia</taxon>
        <taxon>Noctuoidea</taxon>
        <taxon>Noctuidae</taxon>
        <taxon>Heliothinae</taxon>
        <taxon>Heliothis</taxon>
    </lineage>
</organism>
<dbReference type="GO" id="GO:0005783">
    <property type="term" value="C:endoplasmic reticulum"/>
    <property type="evidence" value="ECO:0007669"/>
    <property type="project" value="TreeGrafter"/>
</dbReference>
<name>A0A2A4JW26_HELVI</name>
<proteinExistence type="predicted"/>
<dbReference type="AlphaFoldDB" id="A0A2A4JW26"/>
<dbReference type="PANTHER" id="PTHR10983">
    <property type="entry name" value="1-ACYLGLYCEROL-3-PHOSPHATE ACYLTRANSFERASE-RELATED"/>
    <property type="match status" value="1"/>
</dbReference>